<evidence type="ECO:0000259" key="1">
    <source>
        <dbReference type="Pfam" id="PF13556"/>
    </source>
</evidence>
<comment type="caution">
    <text evidence="2">The sequence shown here is derived from an EMBL/GenBank/DDBJ whole genome shotgun (WGS) entry which is preliminary data.</text>
</comment>
<dbReference type="Proteomes" id="UP000185596">
    <property type="component" value="Unassembled WGS sequence"/>
</dbReference>
<keyword evidence="3" id="KW-1185">Reference proteome</keyword>
<evidence type="ECO:0000313" key="2">
    <source>
        <dbReference type="EMBL" id="OLF15027.1"/>
    </source>
</evidence>
<protein>
    <recommendedName>
        <fullName evidence="1">PucR C-terminal helix-turn-helix domain-containing protein</fullName>
    </recommendedName>
</protein>
<gene>
    <name evidence="2" type="ORF">BU204_24330</name>
</gene>
<dbReference type="InterPro" id="IPR051448">
    <property type="entry name" value="CdaR-like_regulators"/>
</dbReference>
<evidence type="ECO:0000313" key="3">
    <source>
        <dbReference type="Proteomes" id="UP000185596"/>
    </source>
</evidence>
<dbReference type="InterPro" id="IPR025736">
    <property type="entry name" value="PucR_C-HTH_dom"/>
</dbReference>
<organism evidence="2 3">
    <name type="scientific">Actinophytocola xanthii</name>
    <dbReference type="NCBI Taxonomy" id="1912961"/>
    <lineage>
        <taxon>Bacteria</taxon>
        <taxon>Bacillati</taxon>
        <taxon>Actinomycetota</taxon>
        <taxon>Actinomycetes</taxon>
        <taxon>Pseudonocardiales</taxon>
        <taxon>Pseudonocardiaceae</taxon>
    </lineage>
</organism>
<feature type="domain" description="PucR C-terminal helix-turn-helix" evidence="1">
    <location>
        <begin position="14"/>
        <end position="70"/>
    </location>
</feature>
<dbReference type="AlphaFoldDB" id="A0A1Q8CKZ8"/>
<dbReference type="RefSeq" id="WP_075128056.1">
    <property type="nucleotide sequence ID" value="NZ_MSIE01000046.1"/>
</dbReference>
<reference evidence="2 3" key="1">
    <citation type="submission" date="2016-12" db="EMBL/GenBank/DDBJ databases">
        <title>The draft genome sequence of Actinophytocola sp. 11-183.</title>
        <authorList>
            <person name="Wang W."/>
            <person name="Yuan L."/>
        </authorList>
    </citation>
    <scope>NUCLEOTIDE SEQUENCE [LARGE SCALE GENOMIC DNA]</scope>
    <source>
        <strain evidence="2 3">11-183</strain>
    </source>
</reference>
<dbReference type="Gene3D" id="1.10.10.2840">
    <property type="entry name" value="PucR C-terminal helix-turn-helix domain"/>
    <property type="match status" value="1"/>
</dbReference>
<dbReference type="EMBL" id="MSIE01000046">
    <property type="protein sequence ID" value="OLF15027.1"/>
    <property type="molecule type" value="Genomic_DNA"/>
</dbReference>
<dbReference type="InterPro" id="IPR042070">
    <property type="entry name" value="PucR_C-HTH_sf"/>
</dbReference>
<dbReference type="PANTHER" id="PTHR33744">
    <property type="entry name" value="CARBOHYDRATE DIACID REGULATOR"/>
    <property type="match status" value="1"/>
</dbReference>
<dbReference type="Pfam" id="PF13556">
    <property type="entry name" value="HTH_30"/>
    <property type="match status" value="1"/>
</dbReference>
<dbReference type="STRING" id="1912961.BU204_24330"/>
<accession>A0A1Q8CKZ8</accession>
<sequence length="79" mass="8950">MLRRHDGENGTQYIPTLRAWLQAQGDPAEAGQLLGVHENTIRYRIRRMSELTTLDLHDGGKRVAMTIELAALDPPSRNR</sequence>
<dbReference type="PANTHER" id="PTHR33744:SF17">
    <property type="entry name" value="CONSERVED PROTEIN"/>
    <property type="match status" value="1"/>
</dbReference>
<proteinExistence type="predicted"/>
<name>A0A1Q8CKZ8_9PSEU</name>